<feature type="domain" description="TonB-dependent receptor-like beta-barrel" evidence="5">
    <location>
        <begin position="273"/>
        <end position="695"/>
    </location>
</feature>
<dbReference type="PANTHER" id="PTHR40980:SF3">
    <property type="entry name" value="TONB-DEPENDENT RECEPTOR-LIKE BETA-BARREL DOMAIN-CONTAINING PROTEIN"/>
    <property type="match status" value="1"/>
</dbReference>
<evidence type="ECO:0000313" key="8">
    <source>
        <dbReference type="Proteomes" id="UP000092695"/>
    </source>
</evidence>
<dbReference type="KEGG" id="woc:BA177_03800"/>
<name>A0A193LD60_9GAMM</name>
<evidence type="ECO:0008006" key="9">
    <source>
        <dbReference type="Google" id="ProtNLM"/>
    </source>
</evidence>
<keyword evidence="4" id="KW-0798">TonB box</keyword>
<evidence type="ECO:0000313" key="7">
    <source>
        <dbReference type="EMBL" id="ANO50447.1"/>
    </source>
</evidence>
<evidence type="ECO:0000256" key="2">
    <source>
        <dbReference type="ARBA" id="ARBA00023136"/>
    </source>
</evidence>
<dbReference type="Pfam" id="PF00593">
    <property type="entry name" value="TonB_dep_Rec_b-barrel"/>
    <property type="match status" value="1"/>
</dbReference>
<dbReference type="EMBL" id="CP016268">
    <property type="protein sequence ID" value="ANO50447.1"/>
    <property type="molecule type" value="Genomic_DNA"/>
</dbReference>
<sequence>MNGVLTVGVTGRANSIHFHRHNLTLRVGNARHLPEIKLRTIMRNLPIIMTRFQQNRTLSALLLITSTAVAESQQAPLSANVSGINKSEFSTTERGGNSTVVYQAQFFAPYNPVTANDMLDRIPGLSLDGSDDSDDRGLGTGGNVLINGQRIAGKENSPSDLLGRISAGDVERIEIIRDTSGDLDVRGANQVVNIVLSDSASRSSTQAELILRLNHDDTFEAGASVSLSRQLGKLQALFNLEANPNFENRETRETRFAPDGDVIGTLFETNIRDQDNFRFSNNMSYNSGPHRMQLNTQISDNSYPRPIHRDFVDVVNSETFTRVEEELIDNTEKNWEVGGDYEYRFANNSRLQFLFIANEDVSDSVRERFASPPANPTAELSKNLFIESNEATTERIVQGNYSFALADDQSLRFGLERADTRLDSSLFIGSAGGTEPPSDRFGGLPPIPALNNPGTEVKEIRYEGFAFHNWTLNERMNLESSLVYETSEISQSGAVRQVRDFDFLRPAVDYRFNITDNFQLRASVRRNVSQLSFANFAATANEDDRDRNADAGNPELVPEKEWNYSVEAEYRLPEDAAVFSVSLFHADIEDFIGRINATTDPGIPLSAVGNIGRAERRGMTINASTRLGYWNLPDAIASLEVALSDSNATDPFLGTEQRIDGRGQADFEFRHDVPGLGLSYGMEYHYPFDGGYYEIDVATITRNDNAPYLNLFVSKVFFDDVTFRLESNDTLDDFRCRERQRFNGTTMEGALRLIEDSCSSRFRRLILTVQTVF</sequence>
<dbReference type="PANTHER" id="PTHR40980">
    <property type="entry name" value="PLUG DOMAIN-CONTAINING PROTEIN"/>
    <property type="match status" value="1"/>
</dbReference>
<dbReference type="Gene3D" id="2.170.130.10">
    <property type="entry name" value="TonB-dependent receptor, plug domain"/>
    <property type="match status" value="1"/>
</dbReference>
<dbReference type="InterPro" id="IPR012910">
    <property type="entry name" value="Plug_dom"/>
</dbReference>
<dbReference type="InterPro" id="IPR037066">
    <property type="entry name" value="Plug_dom_sf"/>
</dbReference>
<dbReference type="GO" id="GO:0009279">
    <property type="term" value="C:cell outer membrane"/>
    <property type="evidence" value="ECO:0007669"/>
    <property type="project" value="UniProtKB-SubCell"/>
</dbReference>
<keyword evidence="8" id="KW-1185">Reference proteome</keyword>
<dbReference type="Pfam" id="PF07715">
    <property type="entry name" value="Plug"/>
    <property type="match status" value="1"/>
</dbReference>
<keyword evidence="3" id="KW-0998">Cell outer membrane</keyword>
<protein>
    <recommendedName>
        <fullName evidence="9">TonB-dependent receptor plug domain-containing protein</fullName>
    </recommendedName>
</protein>
<dbReference type="Gene3D" id="2.40.170.20">
    <property type="entry name" value="TonB-dependent receptor, beta-barrel domain"/>
    <property type="match status" value="1"/>
</dbReference>
<reference evidence="7 8" key="1">
    <citation type="submission" date="2016-06" db="EMBL/GenBank/DDBJ databases">
        <title>Complete genome sequence of a deep-branching marine Gamma Proteobacterium Woeseia oceani type strain XK5.</title>
        <authorList>
            <person name="Mu D."/>
            <person name="Du Z."/>
        </authorList>
    </citation>
    <scope>NUCLEOTIDE SEQUENCE [LARGE SCALE GENOMIC DNA]</scope>
    <source>
        <strain evidence="7 8">XK5</strain>
    </source>
</reference>
<dbReference type="SUPFAM" id="SSF56935">
    <property type="entry name" value="Porins"/>
    <property type="match status" value="1"/>
</dbReference>
<organism evidence="7 8">
    <name type="scientific">Woeseia oceani</name>
    <dbReference type="NCBI Taxonomy" id="1548547"/>
    <lineage>
        <taxon>Bacteria</taxon>
        <taxon>Pseudomonadati</taxon>
        <taxon>Pseudomonadota</taxon>
        <taxon>Gammaproteobacteria</taxon>
        <taxon>Woeseiales</taxon>
        <taxon>Woeseiaceae</taxon>
        <taxon>Woeseia</taxon>
    </lineage>
</organism>
<gene>
    <name evidence="7" type="ORF">BA177_03800</name>
</gene>
<dbReference type="InterPro" id="IPR000531">
    <property type="entry name" value="Beta-barrel_TonB"/>
</dbReference>
<feature type="domain" description="TonB-dependent receptor plug" evidence="6">
    <location>
        <begin position="98"/>
        <end position="181"/>
    </location>
</feature>
<dbReference type="Proteomes" id="UP000092695">
    <property type="component" value="Chromosome"/>
</dbReference>
<dbReference type="AlphaFoldDB" id="A0A193LD60"/>
<dbReference type="STRING" id="1548547.BA177_03800"/>
<evidence type="ECO:0000259" key="5">
    <source>
        <dbReference type="Pfam" id="PF00593"/>
    </source>
</evidence>
<keyword evidence="2 4" id="KW-0472">Membrane</keyword>
<comment type="subcellular location">
    <subcellularLocation>
        <location evidence="1 4">Cell outer membrane</location>
    </subcellularLocation>
</comment>
<dbReference type="InterPro" id="IPR036942">
    <property type="entry name" value="Beta-barrel_TonB_sf"/>
</dbReference>
<accession>A0A193LD60</accession>
<evidence type="ECO:0000259" key="6">
    <source>
        <dbReference type="Pfam" id="PF07715"/>
    </source>
</evidence>
<proteinExistence type="inferred from homology"/>
<evidence type="ECO:0000256" key="3">
    <source>
        <dbReference type="ARBA" id="ARBA00023237"/>
    </source>
</evidence>
<evidence type="ECO:0000256" key="4">
    <source>
        <dbReference type="RuleBase" id="RU003357"/>
    </source>
</evidence>
<comment type="similarity">
    <text evidence="4">Belongs to the TonB-dependent receptor family.</text>
</comment>
<evidence type="ECO:0000256" key="1">
    <source>
        <dbReference type="ARBA" id="ARBA00004442"/>
    </source>
</evidence>